<dbReference type="GO" id="GO:0005634">
    <property type="term" value="C:nucleus"/>
    <property type="evidence" value="ECO:0007669"/>
    <property type="project" value="UniProtKB-SubCell"/>
</dbReference>
<gene>
    <name evidence="7" type="ORF">TorRG33x02_190870</name>
</gene>
<comment type="subcellular location">
    <subcellularLocation>
        <location evidence="1">Nucleus</location>
    </subcellularLocation>
</comment>
<dbReference type="FunFam" id="1.10.10.60:FF:000342">
    <property type="entry name" value="trihelix transcription factor PTL-like"/>
    <property type="match status" value="1"/>
</dbReference>
<sequence>MDDHEYGGIPADFRQLMAAAAARTEQQLIASSGRGHVAEPYSSSVQGRNVIMAHNNNNYLQQSYPTLGAGLVDHFGSGHHRNHNRFSVSSTTNTASNGVALYHHELESSTSGVRGGGGGGGGGDGGGLWPINNNSIGNYENNNYSYNYNEEGNNTSRWPRQETLTLLEIRSRLNSRFKDTNQKGPLWDQISRIMAEEHGYQRSGKKCKEKFENLYKYYKKTKEGKAGRQDGKHYRFFRQLEAIYGDQSINQPSVLETYLGRNTLLHTELESQELNHDHHHDPNKLSESLSFSINNSSEFETSSSDYNNEDRHDHSGIAPVFKMNNTNDHGLIMDQKMKGIIRPRNKSSWKVKVEEFVDSQMKKIMVTQETWMEKMLKSVIDKEEERVAKEEEWRKQEAARFDQEVSEFWSKEKAWVEARDAALMGALNKFTSGNKGSSLLELPPFPERMLSRDHITRKDTTSYVNYNNHRWNEEEISSLVELIRSCNSLEATSFQGTSVVVWEEIASKMVCLGFDRSAAECKEKWESLSVYVRMTNECKKNRREDYKTSGTGCYYFDHDRQDNREGYHHDQDQSLKQGHDHQRIMGLQLMDEGLSPSSNSNVGTSQMHPSNCFHLLFGEGENLWEKYGTMKLSKDKINQL</sequence>
<evidence type="ECO:0000256" key="4">
    <source>
        <dbReference type="ARBA" id="ARBA00023163"/>
    </source>
</evidence>
<accession>A0A2P5EHX2</accession>
<evidence type="ECO:0000313" key="7">
    <source>
        <dbReference type="EMBL" id="PON85113.1"/>
    </source>
</evidence>
<keyword evidence="5" id="KW-0539">Nucleus</keyword>
<comment type="caution">
    <text evidence="7">The sequence shown here is derived from an EMBL/GenBank/DDBJ whole genome shotgun (WGS) entry which is preliminary data.</text>
</comment>
<feature type="domain" description="Myb-like" evidence="6">
    <location>
        <begin position="150"/>
        <end position="215"/>
    </location>
</feature>
<dbReference type="SMART" id="SM00717">
    <property type="entry name" value="SANT"/>
    <property type="match status" value="2"/>
</dbReference>
<protein>
    <submittedName>
        <fullName evidence="7">TFIIB transcription factor</fullName>
    </submittedName>
</protein>
<keyword evidence="4" id="KW-0804">Transcription</keyword>
<dbReference type="InterPro" id="IPR001005">
    <property type="entry name" value="SANT/Myb"/>
</dbReference>
<evidence type="ECO:0000313" key="8">
    <source>
        <dbReference type="Proteomes" id="UP000237000"/>
    </source>
</evidence>
<evidence type="ECO:0000256" key="2">
    <source>
        <dbReference type="ARBA" id="ARBA00023015"/>
    </source>
</evidence>
<dbReference type="InParanoid" id="A0A2P5EHX2"/>
<dbReference type="OrthoDB" id="1919525at2759"/>
<dbReference type="InterPro" id="IPR044822">
    <property type="entry name" value="Myb_DNA-bind_4"/>
</dbReference>
<dbReference type="PROSITE" id="PS50090">
    <property type="entry name" value="MYB_LIKE"/>
    <property type="match status" value="2"/>
</dbReference>
<evidence type="ECO:0000256" key="5">
    <source>
        <dbReference type="ARBA" id="ARBA00023242"/>
    </source>
</evidence>
<organism evidence="7 8">
    <name type="scientific">Trema orientale</name>
    <name type="common">Charcoal tree</name>
    <name type="synonym">Celtis orientalis</name>
    <dbReference type="NCBI Taxonomy" id="63057"/>
    <lineage>
        <taxon>Eukaryota</taxon>
        <taxon>Viridiplantae</taxon>
        <taxon>Streptophyta</taxon>
        <taxon>Embryophyta</taxon>
        <taxon>Tracheophyta</taxon>
        <taxon>Spermatophyta</taxon>
        <taxon>Magnoliopsida</taxon>
        <taxon>eudicotyledons</taxon>
        <taxon>Gunneridae</taxon>
        <taxon>Pentapetalae</taxon>
        <taxon>rosids</taxon>
        <taxon>fabids</taxon>
        <taxon>Rosales</taxon>
        <taxon>Cannabaceae</taxon>
        <taxon>Trema</taxon>
    </lineage>
</organism>
<dbReference type="Pfam" id="PF13837">
    <property type="entry name" value="Myb_DNA-bind_4"/>
    <property type="match status" value="2"/>
</dbReference>
<dbReference type="GO" id="GO:0006355">
    <property type="term" value="P:regulation of DNA-templated transcription"/>
    <property type="evidence" value="ECO:0007669"/>
    <property type="project" value="UniProtKB-ARBA"/>
</dbReference>
<dbReference type="AlphaFoldDB" id="A0A2P5EHX2"/>
<keyword evidence="2" id="KW-0805">Transcription regulation</keyword>
<dbReference type="Proteomes" id="UP000237000">
    <property type="component" value="Unassembled WGS sequence"/>
</dbReference>
<dbReference type="CDD" id="cd12203">
    <property type="entry name" value="GT1"/>
    <property type="match status" value="2"/>
</dbReference>
<dbReference type="GO" id="GO:0003677">
    <property type="term" value="F:DNA binding"/>
    <property type="evidence" value="ECO:0007669"/>
    <property type="project" value="UniProtKB-KW"/>
</dbReference>
<proteinExistence type="predicted"/>
<evidence type="ECO:0000256" key="1">
    <source>
        <dbReference type="ARBA" id="ARBA00004123"/>
    </source>
</evidence>
<dbReference type="PANTHER" id="PTHR21654">
    <property type="entry name" value="FI21293P1"/>
    <property type="match status" value="1"/>
</dbReference>
<keyword evidence="8" id="KW-1185">Reference proteome</keyword>
<keyword evidence="3" id="KW-0238">DNA-binding</keyword>
<evidence type="ECO:0000256" key="3">
    <source>
        <dbReference type="ARBA" id="ARBA00023125"/>
    </source>
</evidence>
<feature type="domain" description="Myb-like" evidence="6">
    <location>
        <begin position="463"/>
        <end position="529"/>
    </location>
</feature>
<dbReference type="EMBL" id="JXTC01000152">
    <property type="protein sequence ID" value="PON85113.1"/>
    <property type="molecule type" value="Genomic_DNA"/>
</dbReference>
<dbReference type="PANTHER" id="PTHR21654:SF63">
    <property type="entry name" value="MYB-LIKE DOMAIN-CONTAINING PROTEIN"/>
    <property type="match status" value="1"/>
</dbReference>
<dbReference type="Gene3D" id="1.10.10.60">
    <property type="entry name" value="Homeodomain-like"/>
    <property type="match status" value="2"/>
</dbReference>
<reference evidence="8" key="1">
    <citation type="submission" date="2016-06" db="EMBL/GenBank/DDBJ databases">
        <title>Parallel loss of symbiosis genes in relatives of nitrogen-fixing non-legume Parasponia.</title>
        <authorList>
            <person name="Van Velzen R."/>
            <person name="Holmer R."/>
            <person name="Bu F."/>
            <person name="Rutten L."/>
            <person name="Van Zeijl A."/>
            <person name="Liu W."/>
            <person name="Santuari L."/>
            <person name="Cao Q."/>
            <person name="Sharma T."/>
            <person name="Shen D."/>
            <person name="Roswanjaya Y."/>
            <person name="Wardhani T."/>
            <person name="Kalhor M.S."/>
            <person name="Jansen J."/>
            <person name="Van den Hoogen J."/>
            <person name="Gungor B."/>
            <person name="Hartog M."/>
            <person name="Hontelez J."/>
            <person name="Verver J."/>
            <person name="Yang W.-C."/>
            <person name="Schijlen E."/>
            <person name="Repin R."/>
            <person name="Schilthuizen M."/>
            <person name="Schranz E."/>
            <person name="Heidstra R."/>
            <person name="Miyata K."/>
            <person name="Fedorova E."/>
            <person name="Kohlen W."/>
            <person name="Bisseling T."/>
            <person name="Smit S."/>
            <person name="Geurts R."/>
        </authorList>
    </citation>
    <scope>NUCLEOTIDE SEQUENCE [LARGE SCALE GENOMIC DNA]</scope>
    <source>
        <strain evidence="8">cv. RG33-2</strain>
    </source>
</reference>
<name>A0A2P5EHX2_TREOI</name>
<evidence type="ECO:0000259" key="6">
    <source>
        <dbReference type="PROSITE" id="PS50090"/>
    </source>
</evidence>